<gene>
    <name evidence="1" type="ORF">SIAM614_03588</name>
</gene>
<dbReference type="RefSeq" id="WP_006940292.1">
    <property type="nucleotide sequence ID" value="NZ_AAUW01000033.1"/>
</dbReference>
<dbReference type="EMBL" id="AAUW01000033">
    <property type="protein sequence ID" value="EAV40330.1"/>
    <property type="molecule type" value="Genomic_DNA"/>
</dbReference>
<organism evidence="1 2">
    <name type="scientific">Roseibium aggregatum (strain ATCC 25650 / DSM 13394 / JCM 20685 / NBRC 16684 / NCIMB 2208 / IAM 12614 / B1)</name>
    <name type="common">Stappia aggregata</name>
    <dbReference type="NCBI Taxonomy" id="384765"/>
    <lineage>
        <taxon>Bacteria</taxon>
        <taxon>Pseudomonadati</taxon>
        <taxon>Pseudomonadota</taxon>
        <taxon>Alphaproteobacteria</taxon>
        <taxon>Hyphomicrobiales</taxon>
        <taxon>Stappiaceae</taxon>
        <taxon>Roseibium</taxon>
    </lineage>
</organism>
<dbReference type="OrthoDB" id="7861080at2"/>
<proteinExistence type="predicted"/>
<evidence type="ECO:0000313" key="1">
    <source>
        <dbReference type="EMBL" id="EAV40330.1"/>
    </source>
</evidence>
<sequence>MPYILKSYETGTTLSQTTDAPQAAGAFEEYAQAGWVPAAAGLGLSRGGVYRLDDPMPGGVKRKIKVVAIGAGLNAFTYVREGVA</sequence>
<evidence type="ECO:0000313" key="2">
    <source>
        <dbReference type="Proteomes" id="UP000004848"/>
    </source>
</evidence>
<reference evidence="1 2" key="1">
    <citation type="submission" date="2006-05" db="EMBL/GenBank/DDBJ databases">
        <authorList>
            <person name="King G."/>
            <person name="Ferriera S."/>
            <person name="Johnson J."/>
            <person name="Kravitz S."/>
            <person name="Beeson K."/>
            <person name="Sutton G."/>
            <person name="Rogers Y.-H."/>
            <person name="Friedman R."/>
            <person name="Frazier M."/>
            <person name="Venter J.C."/>
        </authorList>
    </citation>
    <scope>NUCLEOTIDE SEQUENCE [LARGE SCALE GENOMIC DNA]</scope>
    <source>
        <strain evidence="2">ATCC 25650 / DSM 13394 / JCM 20685 / NBRC 16684 / NCIMB 2208 / IAM 12614 / B1</strain>
    </source>
</reference>
<dbReference type="GeneID" id="68849986"/>
<protein>
    <submittedName>
        <fullName evidence="1">Uncharacterized protein</fullName>
    </submittedName>
</protein>
<dbReference type="Proteomes" id="UP000004848">
    <property type="component" value="Unassembled WGS sequence"/>
</dbReference>
<name>A0P3S4_ROSAI</name>
<dbReference type="AlphaFoldDB" id="A0P3S4"/>
<comment type="caution">
    <text evidence="1">The sequence shown here is derived from an EMBL/GenBank/DDBJ whole genome shotgun (WGS) entry which is preliminary data.</text>
</comment>
<accession>A0P3S4</accession>
<dbReference type="eggNOG" id="ENOG5033CXU">
    <property type="taxonomic scope" value="Bacteria"/>
</dbReference>